<dbReference type="RefSeq" id="WP_191965639.1">
    <property type="nucleotide sequence ID" value="NZ_VZRA01000002.1"/>
</dbReference>
<evidence type="ECO:0000256" key="2">
    <source>
        <dbReference type="ARBA" id="ARBA00022723"/>
    </source>
</evidence>
<feature type="domain" description="Fibronectin type-III" evidence="4">
    <location>
        <begin position="1"/>
        <end position="80"/>
    </location>
</feature>
<evidence type="ECO:0000259" key="4">
    <source>
        <dbReference type="PROSITE" id="PS50853"/>
    </source>
</evidence>
<gene>
    <name evidence="5" type="ORF">F6V30_09640</name>
</gene>
<organism evidence="5 6">
    <name type="scientific">Oryzomonas sagensis</name>
    <dbReference type="NCBI Taxonomy" id="2603857"/>
    <lineage>
        <taxon>Bacteria</taxon>
        <taxon>Pseudomonadati</taxon>
        <taxon>Thermodesulfobacteriota</taxon>
        <taxon>Desulfuromonadia</taxon>
        <taxon>Geobacterales</taxon>
        <taxon>Geobacteraceae</taxon>
        <taxon>Oryzomonas</taxon>
    </lineage>
</organism>
<evidence type="ECO:0000313" key="6">
    <source>
        <dbReference type="Proteomes" id="UP000798046"/>
    </source>
</evidence>
<evidence type="ECO:0000313" key="5">
    <source>
        <dbReference type="EMBL" id="KAB0670404.1"/>
    </source>
</evidence>
<name>A0ABQ6TP87_9BACT</name>
<dbReference type="InterPro" id="IPR036909">
    <property type="entry name" value="Cyt_c-like_dom_sf"/>
</dbReference>
<dbReference type="PROSITE" id="PS50853">
    <property type="entry name" value="FN3"/>
    <property type="match status" value="1"/>
</dbReference>
<dbReference type="InterPro" id="IPR013783">
    <property type="entry name" value="Ig-like_fold"/>
</dbReference>
<dbReference type="SUPFAM" id="SSF46626">
    <property type="entry name" value="Cytochrome c"/>
    <property type="match status" value="1"/>
</dbReference>
<evidence type="ECO:0000256" key="3">
    <source>
        <dbReference type="ARBA" id="ARBA00023004"/>
    </source>
</evidence>
<keyword evidence="3" id="KW-0408">Iron</keyword>
<comment type="caution">
    <text evidence="5">The sequence shown here is derived from an EMBL/GenBank/DDBJ whole genome shotgun (WGS) entry which is preliminary data.</text>
</comment>
<evidence type="ECO:0000256" key="1">
    <source>
        <dbReference type="ARBA" id="ARBA00022617"/>
    </source>
</evidence>
<accession>A0ABQ6TP87</accession>
<protein>
    <recommendedName>
        <fullName evidence="4">Fibronectin type-III domain-containing protein</fullName>
    </recommendedName>
</protein>
<reference evidence="5 6" key="1">
    <citation type="journal article" date="2020" name="Microorganisms">
        <title>Description of Three Novel Members in the Family Geobacteraceae, Oryzomonas japonicum gen. nov., sp. nov., Oryzomonas sagensis sp. nov., and Oryzomonas ruber sp. nov.</title>
        <authorList>
            <person name="Xu Z."/>
            <person name="Masuda Y."/>
            <person name="Hayakawa C."/>
            <person name="Ushijima N."/>
            <person name="Kawano K."/>
            <person name="Shiratori Y."/>
            <person name="Senoo K."/>
            <person name="Itoh H."/>
        </authorList>
    </citation>
    <scope>NUCLEOTIDE SEQUENCE [LARGE SCALE GENOMIC DNA]</scope>
    <source>
        <strain evidence="5 6">Red100</strain>
    </source>
</reference>
<sequence>MVTLAWNPVPGATSYNIYWSANPGVTTATGIKISGVSSPYHHDGLLVSQTYFYVVTAVNGSGEESPASEQVATVSATGGANLYTAYCAGCHGPLAASTIMDGTPDHIKAAIAANTGGMGTLTTLTTDQIDIIAQLLPCH</sequence>
<keyword evidence="6" id="KW-1185">Reference proteome</keyword>
<dbReference type="InterPro" id="IPR009056">
    <property type="entry name" value="Cyt_c-like_dom"/>
</dbReference>
<dbReference type="SUPFAM" id="SSF49265">
    <property type="entry name" value="Fibronectin type III"/>
    <property type="match status" value="1"/>
</dbReference>
<dbReference type="InterPro" id="IPR036116">
    <property type="entry name" value="FN3_sf"/>
</dbReference>
<dbReference type="EMBL" id="VZRA01000002">
    <property type="protein sequence ID" value="KAB0670404.1"/>
    <property type="molecule type" value="Genomic_DNA"/>
</dbReference>
<keyword evidence="1" id="KW-0349">Heme</keyword>
<keyword evidence="2" id="KW-0479">Metal-binding</keyword>
<dbReference type="Gene3D" id="2.60.40.10">
    <property type="entry name" value="Immunoglobulins"/>
    <property type="match status" value="1"/>
</dbReference>
<dbReference type="InterPro" id="IPR003961">
    <property type="entry name" value="FN3_dom"/>
</dbReference>
<dbReference type="CDD" id="cd00063">
    <property type="entry name" value="FN3"/>
    <property type="match status" value="1"/>
</dbReference>
<dbReference type="Proteomes" id="UP000798046">
    <property type="component" value="Unassembled WGS sequence"/>
</dbReference>
<dbReference type="Pfam" id="PF13442">
    <property type="entry name" value="Cytochrome_CBB3"/>
    <property type="match status" value="1"/>
</dbReference>
<proteinExistence type="predicted"/>